<dbReference type="Pfam" id="PF08438">
    <property type="entry name" value="YGR210-like_G4"/>
    <property type="match status" value="1"/>
</dbReference>
<dbReference type="FunFam" id="1.10.8.470:FF:000001">
    <property type="entry name" value="GTP-binding protein homolog"/>
    <property type="match status" value="1"/>
</dbReference>
<dbReference type="GO" id="GO:0016887">
    <property type="term" value="F:ATP hydrolysis activity"/>
    <property type="evidence" value="ECO:0007669"/>
    <property type="project" value="TreeGrafter"/>
</dbReference>
<sequence length="395" mass="44057">MNNFLIGCVGKPSAGKSSFLNAATDANAKVGNYPFTTIDPNNGVTFYQSPCPCKKYGKTDVCAPRYGKCVDGTRFIPVKMLDVAGLVPGASEGRGLGNKFLDDLRTAHVLLHIVDASGQTNEKGEGYDPINDIQWLLDEIHSWIFNNLWKKWGSIVRRHSALKAAAATTLQLQFSGYGSNFATVQKALDLMGIKEPSEMEKWDKEYVGKVVRGFMDVRFPTVIVLNKIDQPDADGNILRICQKYDPNQIVLTSALAECFLRKMNKDKYIRYTEGSEFFDTSEDQTTPDPDHPLKDCDEKLMNRLEKVRDLVLFRYGSTGIQAAIKKAVDMKGLVPVYPVRNLTHFSSDDKNRGSFKDCLLVSPGTTVREFCRLLSPELEKHFLYAEGPSGQRTVG</sequence>
<dbReference type="Pfam" id="PF01926">
    <property type="entry name" value="MMR_HSR1"/>
    <property type="match status" value="1"/>
</dbReference>
<evidence type="ECO:0000313" key="4">
    <source>
        <dbReference type="EMBL" id="PRP89423.1"/>
    </source>
</evidence>
<keyword evidence="1" id="KW-0547">Nucleotide-binding</keyword>
<accession>A0A2P6NZM6</accession>
<dbReference type="FunCoup" id="A0A2P6NZM6">
    <property type="interactions" value="112"/>
</dbReference>
<dbReference type="InterPro" id="IPR012675">
    <property type="entry name" value="Beta-grasp_dom_sf"/>
</dbReference>
<dbReference type="Gene3D" id="1.10.8.470">
    <property type="match status" value="1"/>
</dbReference>
<dbReference type="Gene3D" id="3.10.20.30">
    <property type="match status" value="1"/>
</dbReference>
<protein>
    <recommendedName>
        <fullName evidence="3">OBG-type G domain-containing protein</fullName>
    </recommendedName>
</protein>
<dbReference type="InterPro" id="IPR027417">
    <property type="entry name" value="P-loop_NTPase"/>
</dbReference>
<dbReference type="InterPro" id="IPR006073">
    <property type="entry name" value="GTP-bd"/>
</dbReference>
<dbReference type="EMBL" id="MDYQ01000003">
    <property type="protein sequence ID" value="PRP89423.1"/>
    <property type="molecule type" value="Genomic_DNA"/>
</dbReference>
<dbReference type="PANTHER" id="PTHR23305">
    <property type="entry name" value="OBG GTPASE FAMILY"/>
    <property type="match status" value="1"/>
</dbReference>
<dbReference type="Proteomes" id="UP000241769">
    <property type="component" value="Unassembled WGS sequence"/>
</dbReference>
<reference evidence="4 5" key="1">
    <citation type="journal article" date="2018" name="Genome Biol. Evol.">
        <title>Multiple Roots of Fruiting Body Formation in Amoebozoa.</title>
        <authorList>
            <person name="Hillmann F."/>
            <person name="Forbes G."/>
            <person name="Novohradska S."/>
            <person name="Ferling I."/>
            <person name="Riege K."/>
            <person name="Groth M."/>
            <person name="Westermann M."/>
            <person name="Marz M."/>
            <person name="Spaller T."/>
            <person name="Winckler T."/>
            <person name="Schaap P."/>
            <person name="Glockner G."/>
        </authorList>
    </citation>
    <scope>NUCLEOTIDE SEQUENCE [LARGE SCALE GENOMIC DNA]</scope>
    <source>
        <strain evidence="4 5">Jena</strain>
    </source>
</reference>
<dbReference type="PRINTS" id="PR00326">
    <property type="entry name" value="GTP1OBG"/>
</dbReference>
<dbReference type="InterPro" id="IPR031167">
    <property type="entry name" value="G_OBG"/>
</dbReference>
<evidence type="ECO:0000259" key="3">
    <source>
        <dbReference type="PROSITE" id="PS51710"/>
    </source>
</evidence>
<gene>
    <name evidence="4" type="ORF">PROFUN_01286</name>
</gene>
<dbReference type="GO" id="GO:0005737">
    <property type="term" value="C:cytoplasm"/>
    <property type="evidence" value="ECO:0007669"/>
    <property type="project" value="TreeGrafter"/>
</dbReference>
<comment type="caution">
    <text evidence="4">The sequence shown here is derived from an EMBL/GenBank/DDBJ whole genome shotgun (WGS) entry which is preliminary data.</text>
</comment>
<dbReference type="AlphaFoldDB" id="A0A2P6NZM6"/>
<dbReference type="GO" id="GO:0005525">
    <property type="term" value="F:GTP binding"/>
    <property type="evidence" value="ECO:0007669"/>
    <property type="project" value="UniProtKB-KW"/>
</dbReference>
<dbReference type="SUPFAM" id="SSF52540">
    <property type="entry name" value="P-loop containing nucleoside triphosphate hydrolases"/>
    <property type="match status" value="1"/>
</dbReference>
<dbReference type="InParanoid" id="A0A2P6NZM6"/>
<dbReference type="STRING" id="1890364.A0A2P6NZM6"/>
<proteinExistence type="predicted"/>
<evidence type="ECO:0000256" key="2">
    <source>
        <dbReference type="ARBA" id="ARBA00023134"/>
    </source>
</evidence>
<evidence type="ECO:0000256" key="1">
    <source>
        <dbReference type="ARBA" id="ARBA00022741"/>
    </source>
</evidence>
<dbReference type="CDD" id="cd01899">
    <property type="entry name" value="Ygr210"/>
    <property type="match status" value="1"/>
</dbReference>
<dbReference type="PANTHER" id="PTHR23305:SF1">
    <property type="entry name" value="OBG-TYPE G DOMAIN-CONTAINING PROTEIN"/>
    <property type="match status" value="1"/>
</dbReference>
<dbReference type="PROSITE" id="PS51710">
    <property type="entry name" value="G_OBG"/>
    <property type="match status" value="1"/>
</dbReference>
<dbReference type="InterPro" id="IPR013646">
    <property type="entry name" value="YGR210-like_G4"/>
</dbReference>
<organism evidence="4 5">
    <name type="scientific">Planoprotostelium fungivorum</name>
    <dbReference type="NCBI Taxonomy" id="1890364"/>
    <lineage>
        <taxon>Eukaryota</taxon>
        <taxon>Amoebozoa</taxon>
        <taxon>Evosea</taxon>
        <taxon>Variosea</taxon>
        <taxon>Cavosteliida</taxon>
        <taxon>Cavosteliaceae</taxon>
        <taxon>Planoprotostelium</taxon>
    </lineage>
</organism>
<dbReference type="Gene3D" id="3.40.50.300">
    <property type="entry name" value="P-loop containing nucleotide triphosphate hydrolases"/>
    <property type="match status" value="1"/>
</dbReference>
<keyword evidence="2" id="KW-0342">GTP-binding</keyword>
<feature type="domain" description="OBG-type G" evidence="3">
    <location>
        <begin position="4"/>
        <end position="272"/>
    </location>
</feature>
<keyword evidence="5" id="KW-1185">Reference proteome</keyword>
<name>A0A2P6NZM6_9EUKA</name>
<dbReference type="OrthoDB" id="545683at2759"/>
<evidence type="ECO:0000313" key="5">
    <source>
        <dbReference type="Proteomes" id="UP000241769"/>
    </source>
</evidence>